<feature type="DNA-binding region" description="H-T-H motif" evidence="2">
    <location>
        <begin position="46"/>
        <end position="65"/>
    </location>
</feature>
<proteinExistence type="predicted"/>
<dbReference type="PRINTS" id="PR00455">
    <property type="entry name" value="HTHTETR"/>
</dbReference>
<comment type="caution">
    <text evidence="5">The sequence shown here is derived from an EMBL/GenBank/DDBJ whole genome shotgun (WGS) entry which is preliminary data.</text>
</comment>
<dbReference type="GO" id="GO:0000976">
    <property type="term" value="F:transcription cis-regulatory region binding"/>
    <property type="evidence" value="ECO:0007669"/>
    <property type="project" value="TreeGrafter"/>
</dbReference>
<dbReference type="Gene3D" id="1.10.357.10">
    <property type="entry name" value="Tetracycline Repressor, domain 2"/>
    <property type="match status" value="1"/>
</dbReference>
<feature type="region of interest" description="Disordered" evidence="3">
    <location>
        <begin position="1"/>
        <end position="24"/>
    </location>
</feature>
<dbReference type="GO" id="GO:0003700">
    <property type="term" value="F:DNA-binding transcription factor activity"/>
    <property type="evidence" value="ECO:0007669"/>
    <property type="project" value="TreeGrafter"/>
</dbReference>
<evidence type="ECO:0000313" key="6">
    <source>
        <dbReference type="Proteomes" id="UP000578091"/>
    </source>
</evidence>
<dbReference type="PANTHER" id="PTHR30055">
    <property type="entry name" value="HTH-TYPE TRANSCRIPTIONAL REGULATOR RUTR"/>
    <property type="match status" value="1"/>
</dbReference>
<evidence type="ECO:0000259" key="4">
    <source>
        <dbReference type="PROSITE" id="PS50977"/>
    </source>
</evidence>
<accession>A0A853JFW8</accession>
<evidence type="ECO:0000256" key="3">
    <source>
        <dbReference type="SAM" id="MobiDB-lite"/>
    </source>
</evidence>
<dbReference type="PANTHER" id="PTHR30055:SF237">
    <property type="entry name" value="TRANSCRIPTIONAL REPRESSOR MCE3R"/>
    <property type="match status" value="1"/>
</dbReference>
<dbReference type="InterPro" id="IPR050109">
    <property type="entry name" value="HTH-type_TetR-like_transc_reg"/>
</dbReference>
<keyword evidence="1 2" id="KW-0238">DNA-binding</keyword>
<keyword evidence="6" id="KW-1185">Reference proteome</keyword>
<dbReference type="Pfam" id="PF00440">
    <property type="entry name" value="TetR_N"/>
    <property type="match status" value="1"/>
</dbReference>
<dbReference type="Proteomes" id="UP000578091">
    <property type="component" value="Unassembled WGS sequence"/>
</dbReference>
<feature type="domain" description="HTH tetR-type" evidence="4">
    <location>
        <begin position="23"/>
        <end position="83"/>
    </location>
</feature>
<feature type="compositionally biased region" description="Low complexity" evidence="3">
    <location>
        <begin position="1"/>
        <end position="12"/>
    </location>
</feature>
<sequence length="204" mass="22720">MTSAAAPASGKPKAARPPERSGRLSAEDWAQAALDLIAEQGVAAVAVEPLARRLGVTKGSFYWHFPSRDALLQAALERWENVEQEAVFGALEKISDPQERLRALIQMVAHEIKSHAIYSAMLQALDHPIVQPVIGRVSERRLEYLTASFRQVGLGRSEAQHRARLAYTAYVGFLQLSLQLPQSRLDHDTFDEYIEHVMATLIPR</sequence>
<reference evidence="5 6" key="1">
    <citation type="submission" date="2020-07" db="EMBL/GenBank/DDBJ databases">
        <title>Luteimonas sp. SJ-92.</title>
        <authorList>
            <person name="Huang X.-X."/>
            <person name="Xu L."/>
            <person name="Sun J.-Q."/>
        </authorList>
    </citation>
    <scope>NUCLEOTIDE SEQUENCE [LARGE SCALE GENOMIC DNA]</scope>
    <source>
        <strain evidence="5 6">SJ-92</strain>
    </source>
</reference>
<dbReference type="PROSITE" id="PS50977">
    <property type="entry name" value="HTH_TETR_2"/>
    <property type="match status" value="1"/>
</dbReference>
<organism evidence="5 6">
    <name type="scientific">Luteimonas salinisoli</name>
    <dbReference type="NCBI Taxonomy" id="2752307"/>
    <lineage>
        <taxon>Bacteria</taxon>
        <taxon>Pseudomonadati</taxon>
        <taxon>Pseudomonadota</taxon>
        <taxon>Gammaproteobacteria</taxon>
        <taxon>Lysobacterales</taxon>
        <taxon>Lysobacteraceae</taxon>
        <taxon>Luteimonas</taxon>
    </lineage>
</organism>
<dbReference type="AlphaFoldDB" id="A0A853JFW8"/>
<dbReference type="SUPFAM" id="SSF46689">
    <property type="entry name" value="Homeodomain-like"/>
    <property type="match status" value="1"/>
</dbReference>
<evidence type="ECO:0000256" key="2">
    <source>
        <dbReference type="PROSITE-ProRule" id="PRU00335"/>
    </source>
</evidence>
<evidence type="ECO:0000256" key="1">
    <source>
        <dbReference type="ARBA" id="ARBA00023125"/>
    </source>
</evidence>
<dbReference type="RefSeq" id="WP_180680039.1">
    <property type="nucleotide sequence ID" value="NZ_JACCKA010000091.1"/>
</dbReference>
<dbReference type="InterPro" id="IPR009057">
    <property type="entry name" value="Homeodomain-like_sf"/>
</dbReference>
<evidence type="ECO:0000313" key="5">
    <source>
        <dbReference type="EMBL" id="NZA28283.1"/>
    </source>
</evidence>
<dbReference type="EMBL" id="JACCKA010000091">
    <property type="protein sequence ID" value="NZA28283.1"/>
    <property type="molecule type" value="Genomic_DNA"/>
</dbReference>
<gene>
    <name evidence="5" type="ORF">H0E84_18060</name>
</gene>
<protein>
    <submittedName>
        <fullName evidence="5">TetR/AcrR family transcriptional regulator</fullName>
    </submittedName>
</protein>
<name>A0A853JFW8_9GAMM</name>
<dbReference type="InterPro" id="IPR001647">
    <property type="entry name" value="HTH_TetR"/>
</dbReference>